<gene>
    <name evidence="2" type="ORF">D5H75_04845</name>
</gene>
<dbReference type="EMBL" id="QZEY01000001">
    <property type="protein sequence ID" value="RJL36085.1"/>
    <property type="molecule type" value="Genomic_DNA"/>
</dbReference>
<organism evidence="2 3">
    <name type="scientific">Bailinhaonella thermotolerans</name>
    <dbReference type="NCBI Taxonomy" id="1070861"/>
    <lineage>
        <taxon>Bacteria</taxon>
        <taxon>Bacillati</taxon>
        <taxon>Actinomycetota</taxon>
        <taxon>Actinomycetes</taxon>
        <taxon>Streptosporangiales</taxon>
        <taxon>Streptosporangiaceae</taxon>
        <taxon>Bailinhaonella</taxon>
    </lineage>
</organism>
<reference evidence="2 3" key="1">
    <citation type="submission" date="2018-09" db="EMBL/GenBank/DDBJ databases">
        <title>YIM 75507 draft genome.</title>
        <authorList>
            <person name="Tang S."/>
            <person name="Feng Y."/>
        </authorList>
    </citation>
    <scope>NUCLEOTIDE SEQUENCE [LARGE SCALE GENOMIC DNA]</scope>
    <source>
        <strain evidence="2 3">YIM 75507</strain>
    </source>
</reference>
<accession>A0A3A4B2Z1</accession>
<dbReference type="AlphaFoldDB" id="A0A3A4B2Z1"/>
<name>A0A3A4B2Z1_9ACTN</name>
<sequence length="121" mass="12072">MRTPRVALALALAMVGTGAVAATAQAQGSPAPARQSMTARAAIPGYQVVTLPNLNVPNFQRRTVFCPAGKVAIGGGAEAQGPNAVLVGSFPSGNNGWIGLGRQIGAGDVGISVYVICANLS</sequence>
<protein>
    <submittedName>
        <fullName evidence="2">Uncharacterized protein</fullName>
    </submittedName>
</protein>
<feature type="signal peptide" evidence="1">
    <location>
        <begin position="1"/>
        <end position="21"/>
    </location>
</feature>
<comment type="caution">
    <text evidence="2">The sequence shown here is derived from an EMBL/GenBank/DDBJ whole genome shotgun (WGS) entry which is preliminary data.</text>
</comment>
<keyword evidence="3" id="KW-1185">Reference proteome</keyword>
<dbReference type="Proteomes" id="UP000265768">
    <property type="component" value="Unassembled WGS sequence"/>
</dbReference>
<dbReference type="RefSeq" id="WP_119925059.1">
    <property type="nucleotide sequence ID" value="NZ_QZEY01000001.1"/>
</dbReference>
<evidence type="ECO:0000313" key="2">
    <source>
        <dbReference type="EMBL" id="RJL36085.1"/>
    </source>
</evidence>
<evidence type="ECO:0000313" key="3">
    <source>
        <dbReference type="Proteomes" id="UP000265768"/>
    </source>
</evidence>
<keyword evidence="1" id="KW-0732">Signal</keyword>
<feature type="chain" id="PRO_5017389333" evidence="1">
    <location>
        <begin position="22"/>
        <end position="121"/>
    </location>
</feature>
<dbReference type="OrthoDB" id="3538584at2"/>
<evidence type="ECO:0000256" key="1">
    <source>
        <dbReference type="SAM" id="SignalP"/>
    </source>
</evidence>
<proteinExistence type="predicted"/>